<evidence type="ECO:0000256" key="1">
    <source>
        <dbReference type="SAM" id="MobiDB-lite"/>
    </source>
</evidence>
<proteinExistence type="predicted"/>
<evidence type="ECO:0000313" key="2">
    <source>
        <dbReference type="EMBL" id="CAL1394249.1"/>
    </source>
</evidence>
<dbReference type="AlphaFoldDB" id="A0AAV2F7Q2"/>
<evidence type="ECO:0000313" key="3">
    <source>
        <dbReference type="Proteomes" id="UP001497516"/>
    </source>
</evidence>
<dbReference type="EMBL" id="OZ034819">
    <property type="protein sequence ID" value="CAL1394249.1"/>
    <property type="molecule type" value="Genomic_DNA"/>
</dbReference>
<organism evidence="2 3">
    <name type="scientific">Linum trigynum</name>
    <dbReference type="NCBI Taxonomy" id="586398"/>
    <lineage>
        <taxon>Eukaryota</taxon>
        <taxon>Viridiplantae</taxon>
        <taxon>Streptophyta</taxon>
        <taxon>Embryophyta</taxon>
        <taxon>Tracheophyta</taxon>
        <taxon>Spermatophyta</taxon>
        <taxon>Magnoliopsida</taxon>
        <taxon>eudicotyledons</taxon>
        <taxon>Gunneridae</taxon>
        <taxon>Pentapetalae</taxon>
        <taxon>rosids</taxon>
        <taxon>fabids</taxon>
        <taxon>Malpighiales</taxon>
        <taxon>Linaceae</taxon>
        <taxon>Linum</taxon>
    </lineage>
</organism>
<gene>
    <name evidence="2" type="ORF">LTRI10_LOCUS34764</name>
</gene>
<dbReference type="Proteomes" id="UP001497516">
    <property type="component" value="Chromosome 6"/>
</dbReference>
<reference evidence="2 3" key="1">
    <citation type="submission" date="2024-04" db="EMBL/GenBank/DDBJ databases">
        <authorList>
            <person name="Fracassetti M."/>
        </authorList>
    </citation>
    <scope>NUCLEOTIDE SEQUENCE [LARGE SCALE GENOMIC DNA]</scope>
</reference>
<protein>
    <submittedName>
        <fullName evidence="2">Uncharacterized protein</fullName>
    </submittedName>
</protein>
<accession>A0AAV2F7Q2</accession>
<sequence length="82" mass="9124">MCGFTGFQLTQFTDPECPGNVPISSPDPLCHIYTWKIINMNINKNPSDYYADKDDSDNDASQNAENFQALIAPPSNLQQQAL</sequence>
<name>A0AAV2F7Q2_9ROSI</name>
<feature type="region of interest" description="Disordered" evidence="1">
    <location>
        <begin position="47"/>
        <end position="82"/>
    </location>
</feature>
<keyword evidence="3" id="KW-1185">Reference proteome</keyword>